<keyword evidence="4" id="KW-1185">Reference proteome</keyword>
<feature type="region of interest" description="Disordered" evidence="1">
    <location>
        <begin position="36"/>
        <end position="71"/>
    </location>
</feature>
<accession>A0A0D0PRD4</accession>
<comment type="caution">
    <text evidence="3">The sequence shown here is derived from an EMBL/GenBank/DDBJ whole genome shotgun (WGS) entry which is preliminary data.</text>
</comment>
<organism evidence="3 4">
    <name type="scientific">Kitasatospora griseola</name>
    <name type="common">Streptomyces griseolosporeus</name>
    <dbReference type="NCBI Taxonomy" id="2064"/>
    <lineage>
        <taxon>Bacteria</taxon>
        <taxon>Bacillati</taxon>
        <taxon>Actinomycetota</taxon>
        <taxon>Actinomycetes</taxon>
        <taxon>Kitasatosporales</taxon>
        <taxon>Streptomycetaceae</taxon>
        <taxon>Kitasatospora</taxon>
    </lineage>
</organism>
<reference evidence="3 4" key="1">
    <citation type="submission" date="2015-02" db="EMBL/GenBank/DDBJ databases">
        <title>Draft genome sequence of Kitasatospora griseola MF730-N6, a bafilomycin, terpentecin and satosporin producer.</title>
        <authorList>
            <person name="Arens J.C."/>
            <person name="Haltli B."/>
            <person name="Kerr R.G."/>
        </authorList>
    </citation>
    <scope>NUCLEOTIDE SEQUENCE [LARGE SCALE GENOMIC DNA]</scope>
    <source>
        <strain evidence="3 4">MF730-N6</strain>
    </source>
</reference>
<evidence type="ECO:0000313" key="4">
    <source>
        <dbReference type="Proteomes" id="UP000032066"/>
    </source>
</evidence>
<evidence type="ECO:0000313" key="3">
    <source>
        <dbReference type="EMBL" id="KIQ65099.1"/>
    </source>
</evidence>
<evidence type="ECO:0000256" key="1">
    <source>
        <dbReference type="SAM" id="MobiDB-lite"/>
    </source>
</evidence>
<gene>
    <name evidence="3" type="ORF">TR51_13815</name>
</gene>
<name>A0A0D0PRD4_KITGR</name>
<protein>
    <submittedName>
        <fullName evidence="3">Uncharacterized protein</fullName>
    </submittedName>
</protein>
<keyword evidence="2" id="KW-0732">Signal</keyword>
<proteinExistence type="predicted"/>
<dbReference type="RefSeq" id="WP_043911123.1">
    <property type="nucleotide sequence ID" value="NZ_JXZB01000002.1"/>
</dbReference>
<feature type="signal peptide" evidence="2">
    <location>
        <begin position="1"/>
        <end position="33"/>
    </location>
</feature>
<dbReference type="Proteomes" id="UP000032066">
    <property type="component" value="Unassembled WGS sequence"/>
</dbReference>
<evidence type="ECO:0000256" key="2">
    <source>
        <dbReference type="SAM" id="SignalP"/>
    </source>
</evidence>
<sequence length="71" mass="7262">MNVTRLPRTALVGLLSAGIAVLVGISAAPSASAHTVRANGVSLSAPDDRDEDVTWGRAPAGPDPDVTWGQR</sequence>
<dbReference type="EMBL" id="JXZB01000002">
    <property type="protein sequence ID" value="KIQ65099.1"/>
    <property type="molecule type" value="Genomic_DNA"/>
</dbReference>
<feature type="chain" id="PRO_5002229858" evidence="2">
    <location>
        <begin position="34"/>
        <end position="71"/>
    </location>
</feature>
<dbReference type="AlphaFoldDB" id="A0A0D0PRD4"/>
<dbReference type="PATRIC" id="fig|2064.6.peg.2972"/>